<keyword evidence="3" id="KW-1185">Reference proteome</keyword>
<evidence type="ECO:0000256" key="1">
    <source>
        <dbReference type="SAM" id="MobiDB-lite"/>
    </source>
</evidence>
<dbReference type="EMBL" id="JARQWQ010000057">
    <property type="protein sequence ID" value="KAK2556236.1"/>
    <property type="molecule type" value="Genomic_DNA"/>
</dbReference>
<dbReference type="AlphaFoldDB" id="A0AAD9Q8A8"/>
<feature type="compositionally biased region" description="Basic residues" evidence="1">
    <location>
        <begin position="1"/>
        <end position="17"/>
    </location>
</feature>
<dbReference type="Proteomes" id="UP001249851">
    <property type="component" value="Unassembled WGS sequence"/>
</dbReference>
<reference evidence="2" key="2">
    <citation type="journal article" date="2023" name="Science">
        <title>Genomic signatures of disease resistance in endangered staghorn corals.</title>
        <authorList>
            <person name="Vollmer S.V."/>
            <person name="Selwyn J.D."/>
            <person name="Despard B.A."/>
            <person name="Roesel C.L."/>
        </authorList>
    </citation>
    <scope>NUCLEOTIDE SEQUENCE</scope>
    <source>
        <strain evidence="2">K2</strain>
    </source>
</reference>
<accession>A0AAD9Q8A8</accession>
<feature type="region of interest" description="Disordered" evidence="1">
    <location>
        <begin position="1"/>
        <end position="23"/>
    </location>
</feature>
<gene>
    <name evidence="2" type="ORF">P5673_021856</name>
</gene>
<sequence length="393" mass="45613">MNYRKVSKQAQRHHHGKGVNAHISLHRAPNTSQNIYPVNAHWSTSHINYLIDSASENDTGCFLDSKDAKNPKTGKLKEVMGFIVDNGPSESPSSILVQMLLVLFLKFLNLDKATQRAFAEYLSKRNFVERLHAIKNRALSGHGPFSSKEIHETVSPGSKEHTENMEHMASEVIKSIGKAVYNKESIQCFRGIGASDRFVFNDESGLKSFSLLSDERRREDNTTYGPVRNQILDYLENVWHVKKNFKGCYSEDYRTLTTTACVDKYSVSVFRENEDWTSWKLLERFDRQPLPDYRRWEESDELHYLGYEARRDFLRGPWYECPGLFLPDRPLETSFRVLPSPMEDELKAIAFLGWVTVEEASQFYTSTKIQLQQQREEDLKREARKLHPLYQES</sequence>
<name>A0AAD9Q8A8_ACRCE</name>
<protein>
    <submittedName>
        <fullName evidence="2">Uncharacterized protein</fullName>
    </submittedName>
</protein>
<organism evidence="2 3">
    <name type="scientific">Acropora cervicornis</name>
    <name type="common">Staghorn coral</name>
    <dbReference type="NCBI Taxonomy" id="6130"/>
    <lineage>
        <taxon>Eukaryota</taxon>
        <taxon>Metazoa</taxon>
        <taxon>Cnidaria</taxon>
        <taxon>Anthozoa</taxon>
        <taxon>Hexacorallia</taxon>
        <taxon>Scleractinia</taxon>
        <taxon>Astrocoeniina</taxon>
        <taxon>Acroporidae</taxon>
        <taxon>Acropora</taxon>
    </lineage>
</organism>
<comment type="caution">
    <text evidence="2">The sequence shown here is derived from an EMBL/GenBank/DDBJ whole genome shotgun (WGS) entry which is preliminary data.</text>
</comment>
<evidence type="ECO:0000313" key="3">
    <source>
        <dbReference type="Proteomes" id="UP001249851"/>
    </source>
</evidence>
<reference evidence="2" key="1">
    <citation type="journal article" date="2023" name="G3 (Bethesda)">
        <title>Whole genome assembly and annotation of the endangered Caribbean coral Acropora cervicornis.</title>
        <authorList>
            <person name="Selwyn J.D."/>
            <person name="Vollmer S.V."/>
        </authorList>
    </citation>
    <scope>NUCLEOTIDE SEQUENCE</scope>
    <source>
        <strain evidence="2">K2</strain>
    </source>
</reference>
<evidence type="ECO:0000313" key="2">
    <source>
        <dbReference type="EMBL" id="KAK2556236.1"/>
    </source>
</evidence>
<proteinExistence type="predicted"/>